<proteinExistence type="predicted"/>
<comment type="caution">
    <text evidence="1">The sequence shown here is derived from an EMBL/GenBank/DDBJ whole genome shotgun (WGS) entry which is preliminary data.</text>
</comment>
<reference evidence="1" key="1">
    <citation type="journal article" date="2015" name="Genome Biol. Evol.">
        <title>Organellar Genomes of White Spruce (Picea glauca): Assembly and Annotation.</title>
        <authorList>
            <person name="Jackman S.D."/>
            <person name="Warren R.L."/>
            <person name="Gibb E.A."/>
            <person name="Vandervalk B.P."/>
            <person name="Mohamadi H."/>
            <person name="Chu J."/>
            <person name="Raymond A."/>
            <person name="Pleasance S."/>
            <person name="Coope R."/>
            <person name="Wildung M.R."/>
            <person name="Ritland C.E."/>
            <person name="Bousquet J."/>
            <person name="Jones S.J."/>
            <person name="Bohlmann J."/>
            <person name="Birol I."/>
        </authorList>
    </citation>
    <scope>NUCLEOTIDE SEQUENCE [LARGE SCALE GENOMIC DNA]</scope>
    <source>
        <tissue evidence="1">Flushing bud</tissue>
    </source>
</reference>
<dbReference type="AlphaFoldDB" id="A0A117NG83"/>
<gene>
    <name evidence="1" type="ORF">ABT39_MTgene1484</name>
</gene>
<name>A0A117NG83_PICGL</name>
<evidence type="ECO:0000313" key="1">
    <source>
        <dbReference type="EMBL" id="KUM46385.1"/>
    </source>
</evidence>
<protein>
    <submittedName>
        <fullName evidence="1">Uncharacterized protein</fullName>
    </submittedName>
</protein>
<accession>A0A117NG83</accession>
<geneLocation type="mitochondrion" evidence="1"/>
<keyword evidence="1" id="KW-0496">Mitochondrion</keyword>
<sequence length="66" mass="7482">MPTCFYFTVTSNPPAFHYLHHFRAFAPNKTAGYRAFGRASIQHSLESHLLTDLLGIFRPSLADTIQ</sequence>
<dbReference type="EMBL" id="LKAM01000011">
    <property type="protein sequence ID" value="KUM46385.1"/>
    <property type="molecule type" value="Genomic_DNA"/>
</dbReference>
<organism evidence="1">
    <name type="scientific">Picea glauca</name>
    <name type="common">White spruce</name>
    <name type="synonym">Pinus glauca</name>
    <dbReference type="NCBI Taxonomy" id="3330"/>
    <lineage>
        <taxon>Eukaryota</taxon>
        <taxon>Viridiplantae</taxon>
        <taxon>Streptophyta</taxon>
        <taxon>Embryophyta</taxon>
        <taxon>Tracheophyta</taxon>
        <taxon>Spermatophyta</taxon>
        <taxon>Pinopsida</taxon>
        <taxon>Pinidae</taxon>
        <taxon>Conifers I</taxon>
        <taxon>Pinales</taxon>
        <taxon>Pinaceae</taxon>
        <taxon>Picea</taxon>
    </lineage>
</organism>